<dbReference type="RefSeq" id="WP_186949847.1">
    <property type="nucleotide sequence ID" value="NZ_JACOPL010000005.1"/>
</dbReference>
<reference evidence="3" key="1">
    <citation type="submission" date="2020-08" db="EMBL/GenBank/DDBJ databases">
        <title>Genome public.</title>
        <authorList>
            <person name="Liu C."/>
            <person name="Sun Q."/>
        </authorList>
    </citation>
    <scope>NUCLEOTIDE SEQUENCE</scope>
    <source>
        <strain evidence="3">NSJ-28</strain>
    </source>
</reference>
<gene>
    <name evidence="3" type="ORF">H8S45_06955</name>
</gene>
<dbReference type="SUPFAM" id="SSF47413">
    <property type="entry name" value="lambda repressor-like DNA-binding domains"/>
    <property type="match status" value="1"/>
</dbReference>
<keyword evidence="1" id="KW-0238">DNA-binding</keyword>
<dbReference type="CDD" id="cd00093">
    <property type="entry name" value="HTH_XRE"/>
    <property type="match status" value="1"/>
</dbReference>
<comment type="caution">
    <text evidence="3">The sequence shown here is derived from an EMBL/GenBank/DDBJ whole genome shotgun (WGS) entry which is preliminary data.</text>
</comment>
<sequence length="355" mass="39697">MQTRREKGMTQETLADMVGVSAAAVSKWETCASYPDITLLPPLARALGLSVDALLDFRRDPAREEQLAISSRLHQVFDDQGFDAGVRAVEAVLREYPHSGSIKLLAGALYYRYIAAALNRAEDTEQTASDITERCLALFEQGEQQSEETGEKQVSRSLRISMLTMLGRYEEAEALIDSLPPKQGIDSDELRLSLYLAQEKLTEAEQLARRALLTHVGEVSTALMSLTTIARRQKAFAAAHRLVDAYRAVDALFGLDRSNGLLLGIMLAQDEGDQAQALDLFEQYIDTRLAYTLDYRDNPFFAAVQTHVPTRNDIIETHRLTLRAIEEDERYAPLRDEPRFQAALDHLRAAIPAEN</sequence>
<dbReference type="AlphaFoldDB" id="A0A923LTT1"/>
<dbReference type="PROSITE" id="PS50943">
    <property type="entry name" value="HTH_CROC1"/>
    <property type="match status" value="1"/>
</dbReference>
<evidence type="ECO:0000256" key="1">
    <source>
        <dbReference type="ARBA" id="ARBA00023125"/>
    </source>
</evidence>
<dbReference type="SMART" id="SM00530">
    <property type="entry name" value="HTH_XRE"/>
    <property type="match status" value="1"/>
</dbReference>
<dbReference type="InterPro" id="IPR010982">
    <property type="entry name" value="Lambda_DNA-bd_dom_sf"/>
</dbReference>
<organism evidence="3 4">
    <name type="scientific">Agathobaculum faecis</name>
    <dbReference type="NCBI Taxonomy" id="2763013"/>
    <lineage>
        <taxon>Bacteria</taxon>
        <taxon>Bacillati</taxon>
        <taxon>Bacillota</taxon>
        <taxon>Clostridia</taxon>
        <taxon>Eubacteriales</taxon>
        <taxon>Butyricicoccaceae</taxon>
        <taxon>Agathobaculum</taxon>
    </lineage>
</organism>
<keyword evidence="4" id="KW-1185">Reference proteome</keyword>
<evidence type="ECO:0000313" key="4">
    <source>
        <dbReference type="Proteomes" id="UP000606499"/>
    </source>
</evidence>
<dbReference type="Gene3D" id="1.10.260.40">
    <property type="entry name" value="lambda repressor-like DNA-binding domains"/>
    <property type="match status" value="1"/>
</dbReference>
<evidence type="ECO:0000313" key="3">
    <source>
        <dbReference type="EMBL" id="MBC5725195.1"/>
    </source>
</evidence>
<evidence type="ECO:0000259" key="2">
    <source>
        <dbReference type="PROSITE" id="PS50943"/>
    </source>
</evidence>
<dbReference type="GO" id="GO:0003677">
    <property type="term" value="F:DNA binding"/>
    <property type="evidence" value="ECO:0007669"/>
    <property type="project" value="UniProtKB-KW"/>
</dbReference>
<dbReference type="PANTHER" id="PTHR46558">
    <property type="entry name" value="TRACRIPTIONAL REGULATORY PROTEIN-RELATED-RELATED"/>
    <property type="match status" value="1"/>
</dbReference>
<dbReference type="Proteomes" id="UP000606499">
    <property type="component" value="Unassembled WGS sequence"/>
</dbReference>
<dbReference type="EMBL" id="JACOPL010000005">
    <property type="protein sequence ID" value="MBC5725195.1"/>
    <property type="molecule type" value="Genomic_DNA"/>
</dbReference>
<feature type="domain" description="HTH cro/C1-type" evidence="2">
    <location>
        <begin position="4"/>
        <end position="54"/>
    </location>
</feature>
<proteinExistence type="predicted"/>
<accession>A0A923LTT1</accession>
<dbReference type="Pfam" id="PF01381">
    <property type="entry name" value="HTH_3"/>
    <property type="match status" value="1"/>
</dbReference>
<dbReference type="InterPro" id="IPR001387">
    <property type="entry name" value="Cro/C1-type_HTH"/>
</dbReference>
<name>A0A923LTT1_9FIRM</name>
<dbReference type="PANTHER" id="PTHR46558:SF11">
    <property type="entry name" value="HTH-TYPE TRANSCRIPTIONAL REGULATOR XRE"/>
    <property type="match status" value="1"/>
</dbReference>
<protein>
    <submittedName>
        <fullName evidence="3">Helix-turn-helix transcriptional regulator</fullName>
    </submittedName>
</protein>